<dbReference type="AlphaFoldDB" id="A0A239IYD0"/>
<protein>
    <submittedName>
        <fullName evidence="1">Uncharacterized protein</fullName>
    </submittedName>
</protein>
<dbReference type="EMBL" id="FZNR01000031">
    <property type="protein sequence ID" value="SNS98631.1"/>
    <property type="molecule type" value="Genomic_DNA"/>
</dbReference>
<organism evidence="1 2">
    <name type="scientific">Actinoplanes regularis</name>
    <dbReference type="NCBI Taxonomy" id="52697"/>
    <lineage>
        <taxon>Bacteria</taxon>
        <taxon>Bacillati</taxon>
        <taxon>Actinomycetota</taxon>
        <taxon>Actinomycetes</taxon>
        <taxon>Micromonosporales</taxon>
        <taxon>Micromonosporaceae</taxon>
        <taxon>Actinoplanes</taxon>
    </lineage>
</organism>
<keyword evidence="2" id="KW-1185">Reference proteome</keyword>
<evidence type="ECO:0000313" key="2">
    <source>
        <dbReference type="Proteomes" id="UP000198415"/>
    </source>
</evidence>
<name>A0A239IYD0_9ACTN</name>
<dbReference type="Proteomes" id="UP000198415">
    <property type="component" value="Unassembled WGS sequence"/>
</dbReference>
<accession>A0A239IYD0</accession>
<reference evidence="1 2" key="1">
    <citation type="submission" date="2017-06" db="EMBL/GenBank/DDBJ databases">
        <authorList>
            <person name="Kim H.J."/>
            <person name="Triplett B.A."/>
        </authorList>
    </citation>
    <scope>NUCLEOTIDE SEQUENCE [LARGE SCALE GENOMIC DNA]</scope>
    <source>
        <strain evidence="1 2">DSM 43151</strain>
    </source>
</reference>
<proteinExistence type="predicted"/>
<evidence type="ECO:0000313" key="1">
    <source>
        <dbReference type="EMBL" id="SNS98631.1"/>
    </source>
</evidence>
<sequence>MLLLCEYVSVTFTLARAAGLAGKYASMFTSSDLELRFLECGLGLFVPPPRSGSQRYAKTELIATTLTGAVKAAGKDSDVAKGVMELIVLVAERCDEDQFGRLREATRSGGFDLRRADGEARLLPLDEPHIPLGESVSALEVDLQRLGMAVAHNHYRQAVDSLTDGRHEAANGQLRAMFEEVVAYLAVQQGFSRTSQGAGGRAITFLVDNGHLPADDGGLYIRGLWKIVQTNGPHPGASPIGEAYFRTHALTAAARYLIDRFAPPA</sequence>
<gene>
    <name evidence="1" type="ORF">SAMN06264365_13176</name>
</gene>